<name>A0A1M5E2A0_9SPHI</name>
<dbReference type="AlphaFoldDB" id="A0A1M5E2A0"/>
<evidence type="ECO:0000313" key="2">
    <source>
        <dbReference type="Proteomes" id="UP000184287"/>
    </source>
</evidence>
<dbReference type="STRING" id="288992.SAMN04488522_103477"/>
<dbReference type="SUPFAM" id="SSF158949">
    <property type="entry name" value="Smr-associated domain-like"/>
    <property type="match status" value="1"/>
</dbReference>
<dbReference type="OrthoDB" id="1524810at2"/>
<dbReference type="Proteomes" id="UP000184287">
    <property type="component" value="Unassembled WGS sequence"/>
</dbReference>
<protein>
    <recommendedName>
        <fullName evidence="3">DUF2027 domain-containing protein</fullName>
    </recommendedName>
</protein>
<organism evidence="1 2">
    <name type="scientific">Pedobacter caeni</name>
    <dbReference type="NCBI Taxonomy" id="288992"/>
    <lineage>
        <taxon>Bacteria</taxon>
        <taxon>Pseudomonadati</taxon>
        <taxon>Bacteroidota</taxon>
        <taxon>Sphingobacteriia</taxon>
        <taxon>Sphingobacteriales</taxon>
        <taxon>Sphingobacteriaceae</taxon>
        <taxon>Pedobacter</taxon>
    </lineage>
</organism>
<dbReference type="Gene3D" id="2.60.40.1600">
    <property type="entry name" value="Smr-associated-like"/>
    <property type="match status" value="1"/>
</dbReference>
<evidence type="ECO:0008006" key="3">
    <source>
        <dbReference type="Google" id="ProtNLM"/>
    </source>
</evidence>
<dbReference type="InterPro" id="IPR036781">
    <property type="entry name" value="Smr_assoc-like_sf"/>
</dbReference>
<reference evidence="2" key="1">
    <citation type="submission" date="2016-11" db="EMBL/GenBank/DDBJ databases">
        <authorList>
            <person name="Varghese N."/>
            <person name="Submissions S."/>
        </authorList>
    </citation>
    <scope>NUCLEOTIDE SEQUENCE [LARGE SCALE GENOMIC DNA]</scope>
    <source>
        <strain evidence="2">DSM 16990</strain>
    </source>
</reference>
<gene>
    <name evidence="1" type="ORF">SAMN04488522_103477</name>
</gene>
<sequence length="213" mass="23944">MQFKLGDFVRFVDENIEGYITRIIDKDTIGVTDSNDFEIPVQATKVTLVHGEIPDNDIVSNRPAVVVPEAQFIKEGIYLGLITDQHSSSVAHFHLVNESSFQLLASLTTEKGDHYKGEFAAIVPAHSTKKIYSAQLGDIQIWPKFKLEILFHTPADVEPKDAIIYHERIKGKDLSVAKEEIALLKQKGWLIRLDAAEALIDADKLKESFFKAR</sequence>
<dbReference type="RefSeq" id="WP_073232269.1">
    <property type="nucleotide sequence ID" value="NZ_FQUQ01000003.1"/>
</dbReference>
<accession>A0A1M5E2A0</accession>
<evidence type="ECO:0000313" key="1">
    <source>
        <dbReference type="EMBL" id="SHF73264.1"/>
    </source>
</evidence>
<keyword evidence="2" id="KW-1185">Reference proteome</keyword>
<dbReference type="EMBL" id="FQUQ01000003">
    <property type="protein sequence ID" value="SHF73264.1"/>
    <property type="molecule type" value="Genomic_DNA"/>
</dbReference>
<proteinExistence type="predicted"/>